<dbReference type="GO" id="GO:0009534">
    <property type="term" value="C:chloroplast thylakoid"/>
    <property type="evidence" value="ECO:0007669"/>
    <property type="project" value="UniProtKB-ARBA"/>
</dbReference>
<dbReference type="InterPro" id="IPR019758">
    <property type="entry name" value="Pept_S26A_signal_pept_1_CS"/>
</dbReference>
<evidence type="ECO:0000313" key="15">
    <source>
        <dbReference type="Proteomes" id="UP001630127"/>
    </source>
</evidence>
<evidence type="ECO:0000256" key="4">
    <source>
        <dbReference type="ARBA" id="ARBA00009370"/>
    </source>
</evidence>
<dbReference type="InterPro" id="IPR019533">
    <property type="entry name" value="Peptidase_S26"/>
</dbReference>
<dbReference type="InterPro" id="IPR019756">
    <property type="entry name" value="Pept_S26A_signal_pept_1_Ser-AS"/>
</dbReference>
<dbReference type="FunFam" id="2.10.109.10:FF:000012">
    <property type="entry name" value="Peptidase/ serine-type peptidase"/>
    <property type="match status" value="1"/>
</dbReference>
<evidence type="ECO:0000256" key="2">
    <source>
        <dbReference type="ARBA" id="ARBA00004229"/>
    </source>
</evidence>
<reference evidence="14 15" key="1">
    <citation type="submission" date="2024-11" db="EMBL/GenBank/DDBJ databases">
        <title>A near-complete genome assembly of Cinchona calisaya.</title>
        <authorList>
            <person name="Lian D.C."/>
            <person name="Zhao X.W."/>
            <person name="Wei L."/>
        </authorList>
    </citation>
    <scope>NUCLEOTIDE SEQUENCE [LARGE SCALE GENOMIC DNA]</scope>
    <source>
        <tissue evidence="14">Nenye</tissue>
    </source>
</reference>
<feature type="active site" evidence="12">
    <location>
        <position position="284"/>
    </location>
</feature>
<evidence type="ECO:0000256" key="1">
    <source>
        <dbReference type="ARBA" id="ARBA00000677"/>
    </source>
</evidence>
<dbReference type="CDD" id="cd06530">
    <property type="entry name" value="S26_SPase_I"/>
    <property type="match status" value="1"/>
</dbReference>
<dbReference type="Pfam" id="PF10502">
    <property type="entry name" value="Peptidase_S26"/>
    <property type="match status" value="1"/>
</dbReference>
<protein>
    <recommendedName>
        <fullName evidence="5">signal peptidase I</fullName>
        <ecNumber evidence="5">3.4.21.89</ecNumber>
    </recommendedName>
</protein>
<evidence type="ECO:0000256" key="6">
    <source>
        <dbReference type="ARBA" id="ARBA00022528"/>
    </source>
</evidence>
<evidence type="ECO:0000256" key="8">
    <source>
        <dbReference type="ARBA" id="ARBA00022670"/>
    </source>
</evidence>
<dbReference type="PANTHER" id="PTHR43390">
    <property type="entry name" value="SIGNAL PEPTIDASE I"/>
    <property type="match status" value="1"/>
</dbReference>
<feature type="domain" description="Peptidase S26" evidence="13">
    <location>
        <begin position="208"/>
        <end position="364"/>
    </location>
</feature>
<dbReference type="PANTHER" id="PTHR43390:SF2">
    <property type="entry name" value="THYLAKOIDAL PROCESSING PEPTIDASE 2, CHLOROPLASTIC-RELATED"/>
    <property type="match status" value="1"/>
</dbReference>
<dbReference type="PROSITE" id="PS00761">
    <property type="entry name" value="SPASE_I_3"/>
    <property type="match status" value="1"/>
</dbReference>
<evidence type="ECO:0000256" key="11">
    <source>
        <dbReference type="ARBA" id="ARBA00023136"/>
    </source>
</evidence>
<dbReference type="GO" id="GO:0006508">
    <property type="term" value="P:proteolysis"/>
    <property type="evidence" value="ECO:0007669"/>
    <property type="project" value="UniProtKB-KW"/>
</dbReference>
<dbReference type="GO" id="GO:0016020">
    <property type="term" value="C:membrane"/>
    <property type="evidence" value="ECO:0007669"/>
    <property type="project" value="UniProtKB-SubCell"/>
</dbReference>
<keyword evidence="8" id="KW-0645">Protease</keyword>
<comment type="similarity">
    <text evidence="4">Belongs to the peptidase S26 family.</text>
</comment>
<evidence type="ECO:0000256" key="12">
    <source>
        <dbReference type="PIRSR" id="PIRSR600223-1"/>
    </source>
</evidence>
<dbReference type="GO" id="GO:0051604">
    <property type="term" value="P:protein maturation"/>
    <property type="evidence" value="ECO:0007669"/>
    <property type="project" value="UniProtKB-ARBA"/>
</dbReference>
<evidence type="ECO:0000259" key="13">
    <source>
        <dbReference type="Pfam" id="PF10502"/>
    </source>
</evidence>
<evidence type="ECO:0000256" key="3">
    <source>
        <dbReference type="ARBA" id="ARBA00004370"/>
    </source>
</evidence>
<dbReference type="GO" id="GO:0009003">
    <property type="term" value="F:signal peptidase activity"/>
    <property type="evidence" value="ECO:0007669"/>
    <property type="project" value="UniProtKB-EC"/>
</dbReference>
<dbReference type="AlphaFoldDB" id="A0ABD2YH68"/>
<comment type="subcellular location">
    <subcellularLocation>
        <location evidence="3">Membrane</location>
    </subcellularLocation>
    <subcellularLocation>
        <location evidence="2">Plastid</location>
        <location evidence="2">Chloroplast</location>
    </subcellularLocation>
</comment>
<keyword evidence="15" id="KW-1185">Reference proteome</keyword>
<keyword evidence="7" id="KW-0934">Plastid</keyword>
<keyword evidence="10" id="KW-0809">Transit peptide</keyword>
<dbReference type="InterPro" id="IPR036286">
    <property type="entry name" value="LexA/Signal_pep-like_sf"/>
</dbReference>
<keyword evidence="9" id="KW-0378">Hydrolase</keyword>
<evidence type="ECO:0000256" key="9">
    <source>
        <dbReference type="ARBA" id="ARBA00022801"/>
    </source>
</evidence>
<sequence>MAIRYTVSYSGYIAQNLAACASSKAATAAANCRFLHECAAARSLFKLDYNDHSSDFRPRSKPKAKPTKPKPSCFFSSSSSMYSTLAGEIFGGKAESPLIVGLISLMKATSSSSSPAITSSCTGVFGISPLKPAAIIPFLHTSKWLPCSQPNIGQVSTLVDKADKSSNTPKIGAVAAASASSEAMSENLKLSRSGWLSKLLNVCSDDTKAAFTALSVSILFRSSLAEPRSIPSASMYPTLDVGDRILAEKVSYVFRKPEVLDIVIFKAPPILQEIGYNSGDVFIKRIVAKAGDYVEVHDGKLLVNGVARDEDFILEPLAYEMEPVLIPKGYVFVMGDNRNNSFDSHNWGPLPIQNIVGRSVFRYWPPSRVSDTLHDSPVTKNPVALS</sequence>
<accession>A0ABD2YH68</accession>
<organism evidence="14 15">
    <name type="scientific">Cinchona calisaya</name>
    <dbReference type="NCBI Taxonomy" id="153742"/>
    <lineage>
        <taxon>Eukaryota</taxon>
        <taxon>Viridiplantae</taxon>
        <taxon>Streptophyta</taxon>
        <taxon>Embryophyta</taxon>
        <taxon>Tracheophyta</taxon>
        <taxon>Spermatophyta</taxon>
        <taxon>Magnoliopsida</taxon>
        <taxon>eudicotyledons</taxon>
        <taxon>Gunneridae</taxon>
        <taxon>Pentapetalae</taxon>
        <taxon>asterids</taxon>
        <taxon>lamiids</taxon>
        <taxon>Gentianales</taxon>
        <taxon>Rubiaceae</taxon>
        <taxon>Cinchonoideae</taxon>
        <taxon>Cinchoneae</taxon>
        <taxon>Cinchona</taxon>
    </lineage>
</organism>
<name>A0ABD2YH68_9GENT</name>
<proteinExistence type="inferred from homology"/>
<dbReference type="SUPFAM" id="SSF51306">
    <property type="entry name" value="LexA/Signal peptidase"/>
    <property type="match status" value="1"/>
</dbReference>
<dbReference type="PRINTS" id="PR00727">
    <property type="entry name" value="LEADERPTASE"/>
</dbReference>
<feature type="active site" evidence="12">
    <location>
        <position position="234"/>
    </location>
</feature>
<dbReference type="PROSITE" id="PS00501">
    <property type="entry name" value="SPASE_I_1"/>
    <property type="match status" value="1"/>
</dbReference>
<dbReference type="EC" id="3.4.21.89" evidence="5"/>
<comment type="caution">
    <text evidence="14">The sequence shown here is derived from an EMBL/GenBank/DDBJ whole genome shotgun (WGS) entry which is preliminary data.</text>
</comment>
<evidence type="ECO:0000313" key="14">
    <source>
        <dbReference type="EMBL" id="KAL3505225.1"/>
    </source>
</evidence>
<gene>
    <name evidence="14" type="ORF">ACH5RR_035066</name>
</gene>
<keyword evidence="6" id="KW-0150">Chloroplast</keyword>
<dbReference type="EMBL" id="JBJUIK010000014">
    <property type="protein sequence ID" value="KAL3505225.1"/>
    <property type="molecule type" value="Genomic_DNA"/>
</dbReference>
<evidence type="ECO:0000256" key="7">
    <source>
        <dbReference type="ARBA" id="ARBA00022640"/>
    </source>
</evidence>
<evidence type="ECO:0000256" key="10">
    <source>
        <dbReference type="ARBA" id="ARBA00022946"/>
    </source>
</evidence>
<dbReference type="Proteomes" id="UP001630127">
    <property type="component" value="Unassembled WGS sequence"/>
</dbReference>
<keyword evidence="11" id="KW-0472">Membrane</keyword>
<evidence type="ECO:0000256" key="5">
    <source>
        <dbReference type="ARBA" id="ARBA00013208"/>
    </source>
</evidence>
<comment type="catalytic activity">
    <reaction evidence="1">
        <text>Cleavage of hydrophobic, N-terminal signal or leader sequences from secreted and periplasmic proteins.</text>
        <dbReference type="EC" id="3.4.21.89"/>
    </reaction>
</comment>
<dbReference type="NCBIfam" id="TIGR02227">
    <property type="entry name" value="sigpep_I_bact"/>
    <property type="match status" value="1"/>
</dbReference>
<dbReference type="InterPro" id="IPR000223">
    <property type="entry name" value="Pept_S26A_signal_pept_1"/>
</dbReference>
<dbReference type="Gene3D" id="2.10.109.10">
    <property type="entry name" value="Umud Fragment, subunit A"/>
    <property type="match status" value="1"/>
</dbReference>